<dbReference type="InterPro" id="IPR051043">
    <property type="entry name" value="Sulfatase_Mod_Factor_Kinase"/>
</dbReference>
<protein>
    <submittedName>
        <fullName evidence="4">Formylglycine-generating enzyme family protein</fullName>
    </submittedName>
</protein>
<evidence type="ECO:0000256" key="1">
    <source>
        <dbReference type="SAM" id="MobiDB-lite"/>
    </source>
</evidence>
<dbReference type="Gene3D" id="3.90.1580.10">
    <property type="entry name" value="paralog of FGE (formylglycine-generating enzyme)"/>
    <property type="match status" value="1"/>
</dbReference>
<dbReference type="RefSeq" id="WP_211844294.1">
    <property type="nucleotide sequence ID" value="NZ_JAAEDL010000001.1"/>
</dbReference>
<dbReference type="InterPro" id="IPR042095">
    <property type="entry name" value="SUMF_sf"/>
</dbReference>
<keyword evidence="5" id="KW-1185">Reference proteome</keyword>
<dbReference type="EMBL" id="JAAEDL010000001">
    <property type="protein sequence ID" value="MBR0678937.1"/>
    <property type="molecule type" value="Genomic_DNA"/>
</dbReference>
<evidence type="ECO:0000256" key="2">
    <source>
        <dbReference type="SAM" id="SignalP"/>
    </source>
</evidence>
<gene>
    <name evidence="4" type="ORF">GXW74_00410</name>
</gene>
<dbReference type="Pfam" id="PF03781">
    <property type="entry name" value="FGE-sulfatase"/>
    <property type="match status" value="1"/>
</dbReference>
<dbReference type="PANTHER" id="PTHR23150:SF35">
    <property type="entry name" value="BLL6746 PROTEIN"/>
    <property type="match status" value="1"/>
</dbReference>
<name>A0A9X9X5F1_9PROT</name>
<reference evidence="4" key="2">
    <citation type="journal article" date="2021" name="Syst. Appl. Microbiol.">
        <title>Roseomonas hellenica sp. nov., isolated from roots of wild-growing Alkanna tinctoria.</title>
        <authorList>
            <person name="Rat A."/>
            <person name="Naranjo H.D."/>
            <person name="Lebbe L."/>
            <person name="Cnockaert M."/>
            <person name="Krigas N."/>
            <person name="Grigoriadou K."/>
            <person name="Maloupa E."/>
            <person name="Willems A."/>
        </authorList>
    </citation>
    <scope>NUCLEOTIDE SEQUENCE</scope>
    <source>
        <strain evidence="4">LMG 31228</strain>
    </source>
</reference>
<dbReference type="InterPro" id="IPR005532">
    <property type="entry name" value="SUMF_dom"/>
</dbReference>
<dbReference type="PANTHER" id="PTHR23150">
    <property type="entry name" value="SULFATASE MODIFYING FACTOR 1, 2"/>
    <property type="match status" value="1"/>
</dbReference>
<dbReference type="AlphaFoldDB" id="A0A9X9X5F1"/>
<evidence type="ECO:0000259" key="3">
    <source>
        <dbReference type="Pfam" id="PF03781"/>
    </source>
</evidence>
<reference evidence="4" key="1">
    <citation type="submission" date="2020-01" db="EMBL/GenBank/DDBJ databases">
        <authorList>
            <person name="Rat A."/>
        </authorList>
    </citation>
    <scope>NUCLEOTIDE SEQUENCE</scope>
    <source>
        <strain evidence="4">LMG 31228</strain>
    </source>
</reference>
<evidence type="ECO:0000313" key="5">
    <source>
        <dbReference type="Proteomes" id="UP001138709"/>
    </source>
</evidence>
<feature type="signal peptide" evidence="2">
    <location>
        <begin position="1"/>
        <end position="22"/>
    </location>
</feature>
<feature type="domain" description="Sulfatase-modifying factor enzyme-like" evidence="3">
    <location>
        <begin position="38"/>
        <end position="316"/>
    </location>
</feature>
<keyword evidence="2" id="KW-0732">Signal</keyword>
<comment type="caution">
    <text evidence="4">The sequence shown here is derived from an EMBL/GenBank/DDBJ whole genome shotgun (WGS) entry which is preliminary data.</text>
</comment>
<accession>A0A9X9X5F1</accession>
<evidence type="ECO:0000313" key="4">
    <source>
        <dbReference type="EMBL" id="MBR0678937.1"/>
    </source>
</evidence>
<feature type="region of interest" description="Disordered" evidence="1">
    <location>
        <begin position="53"/>
        <end position="72"/>
    </location>
</feature>
<dbReference type="InterPro" id="IPR016187">
    <property type="entry name" value="CTDL_fold"/>
</dbReference>
<dbReference type="SUPFAM" id="SSF56436">
    <property type="entry name" value="C-type lectin-like"/>
    <property type="match status" value="1"/>
</dbReference>
<organism evidence="4 5">
    <name type="scientific">Neoroseomonas eburnea</name>
    <dbReference type="NCBI Taxonomy" id="1346889"/>
    <lineage>
        <taxon>Bacteria</taxon>
        <taxon>Pseudomonadati</taxon>
        <taxon>Pseudomonadota</taxon>
        <taxon>Alphaproteobacteria</taxon>
        <taxon>Acetobacterales</taxon>
        <taxon>Acetobacteraceae</taxon>
        <taxon>Neoroseomonas</taxon>
    </lineage>
</organism>
<feature type="chain" id="PRO_5040915833" evidence="2">
    <location>
        <begin position="23"/>
        <end position="318"/>
    </location>
</feature>
<sequence length="318" mass="34835">MRAATIVLGLVLSVLAAGAARAQVKADGSGPFRDCADCPEMVTLPGGTFVMGVPPGEEEREGVPENLRGRSSPQHRITIAPGLAMATRSVTRAQFAVFVNETGLEPGRSCWTFVNRGTSYEYAGREGLTWREPGFQQGDDHPVVCVNWEDATAYAAWLSRRTGRSYRLPSEAEWEYAARAGTTTARYWGEPQTQACDYANVADLTLAAALELDRRPQFTFRCSDGHVYTAPVGSFRPNAFGLHDMLGNVWQWTADCLNPSLEGQRPDGAARLTGDCEARAMRGGSWSHLPWYVRAGNRARGTAVDRFVFAGIRVVRDR</sequence>
<proteinExistence type="predicted"/>
<dbReference type="Proteomes" id="UP001138709">
    <property type="component" value="Unassembled WGS sequence"/>
</dbReference>
<dbReference type="GO" id="GO:0120147">
    <property type="term" value="F:formylglycine-generating oxidase activity"/>
    <property type="evidence" value="ECO:0007669"/>
    <property type="project" value="TreeGrafter"/>
</dbReference>